<feature type="transmembrane region" description="Helical" evidence="2">
    <location>
        <begin position="20"/>
        <end position="41"/>
    </location>
</feature>
<dbReference type="AlphaFoldDB" id="A0A938YB18"/>
<name>A0A938YB18_9ACTN</name>
<reference evidence="3" key="1">
    <citation type="submission" date="2021-01" db="EMBL/GenBank/DDBJ databases">
        <title>YIM 132084 draft genome.</title>
        <authorList>
            <person name="An D."/>
        </authorList>
    </citation>
    <scope>NUCLEOTIDE SEQUENCE</scope>
    <source>
        <strain evidence="3">YIM 132084</strain>
    </source>
</reference>
<sequence>MDLWRAVDAVESWLVESPYWLQVLILLAVLVPVLWLLAGLIDRLVDGVLGLRRSGAGAGSRRAPGESVPGDPR</sequence>
<evidence type="ECO:0000313" key="3">
    <source>
        <dbReference type="EMBL" id="MBM9467327.1"/>
    </source>
</evidence>
<dbReference type="RefSeq" id="WP_205260274.1">
    <property type="nucleotide sequence ID" value="NZ_JAERWK010000010.1"/>
</dbReference>
<keyword evidence="2" id="KW-0812">Transmembrane</keyword>
<gene>
    <name evidence="3" type="ORF">JL106_08550</name>
</gene>
<keyword evidence="2" id="KW-1133">Transmembrane helix</keyword>
<accession>A0A938YB18</accession>
<protein>
    <submittedName>
        <fullName evidence="3">Uncharacterized protein</fullName>
    </submittedName>
</protein>
<organism evidence="3 4">
    <name type="scientific">Nakamurella leprariae</name>
    <dbReference type="NCBI Taxonomy" id="2803911"/>
    <lineage>
        <taxon>Bacteria</taxon>
        <taxon>Bacillati</taxon>
        <taxon>Actinomycetota</taxon>
        <taxon>Actinomycetes</taxon>
        <taxon>Nakamurellales</taxon>
        <taxon>Nakamurellaceae</taxon>
        <taxon>Nakamurella</taxon>
    </lineage>
</organism>
<feature type="compositionally biased region" description="Low complexity" evidence="1">
    <location>
        <begin position="53"/>
        <end position="62"/>
    </location>
</feature>
<evidence type="ECO:0000256" key="2">
    <source>
        <dbReference type="SAM" id="Phobius"/>
    </source>
</evidence>
<proteinExistence type="predicted"/>
<comment type="caution">
    <text evidence="3">The sequence shown here is derived from an EMBL/GenBank/DDBJ whole genome shotgun (WGS) entry which is preliminary data.</text>
</comment>
<keyword evidence="2" id="KW-0472">Membrane</keyword>
<dbReference type="Proteomes" id="UP000663792">
    <property type="component" value="Unassembled WGS sequence"/>
</dbReference>
<evidence type="ECO:0000313" key="4">
    <source>
        <dbReference type="Proteomes" id="UP000663792"/>
    </source>
</evidence>
<feature type="region of interest" description="Disordered" evidence="1">
    <location>
        <begin position="53"/>
        <end position="73"/>
    </location>
</feature>
<dbReference type="EMBL" id="JAERWK010000010">
    <property type="protein sequence ID" value="MBM9467327.1"/>
    <property type="molecule type" value="Genomic_DNA"/>
</dbReference>
<evidence type="ECO:0000256" key="1">
    <source>
        <dbReference type="SAM" id="MobiDB-lite"/>
    </source>
</evidence>
<keyword evidence="4" id="KW-1185">Reference proteome</keyword>